<dbReference type="Gene3D" id="3.40.50.2300">
    <property type="match status" value="1"/>
</dbReference>
<evidence type="ECO:0000313" key="5">
    <source>
        <dbReference type="Proteomes" id="UP000029538"/>
    </source>
</evidence>
<dbReference type="PROSITE" id="PS50930">
    <property type="entry name" value="HTH_LYTTR"/>
    <property type="match status" value="1"/>
</dbReference>
<dbReference type="GO" id="GO:0000156">
    <property type="term" value="F:phosphorelay response regulator activity"/>
    <property type="evidence" value="ECO:0007669"/>
    <property type="project" value="InterPro"/>
</dbReference>
<dbReference type="RefSeq" id="WP_021669432.1">
    <property type="nucleotide sequence ID" value="NZ_JRNR01000041.1"/>
</dbReference>
<dbReference type="Proteomes" id="UP000029538">
    <property type="component" value="Unassembled WGS sequence"/>
</dbReference>
<dbReference type="SMART" id="SM00850">
    <property type="entry name" value="LytTR"/>
    <property type="match status" value="1"/>
</dbReference>
<proteinExistence type="predicted"/>
<dbReference type="FunFam" id="3.40.50.2300:FF:000051">
    <property type="entry name" value="Two-component response regulator yehT"/>
    <property type="match status" value="1"/>
</dbReference>
<evidence type="ECO:0000313" key="4">
    <source>
        <dbReference type="EMBL" id="KGF49450.1"/>
    </source>
</evidence>
<dbReference type="SMART" id="SM00448">
    <property type="entry name" value="REC"/>
    <property type="match status" value="1"/>
</dbReference>
<dbReference type="InterPro" id="IPR001789">
    <property type="entry name" value="Sig_transdc_resp-reg_receiver"/>
</dbReference>
<dbReference type="PANTHER" id="PTHR37299:SF1">
    <property type="entry name" value="STAGE 0 SPORULATION PROTEIN A HOMOLOG"/>
    <property type="match status" value="1"/>
</dbReference>
<gene>
    <name evidence="4" type="ORF">HMPREF0654_05065</name>
</gene>
<dbReference type="InterPro" id="IPR007492">
    <property type="entry name" value="LytTR_DNA-bd_dom"/>
</dbReference>
<protein>
    <submittedName>
        <fullName evidence="4">Transcriptional regulator</fullName>
    </submittedName>
</protein>
<dbReference type="AlphaFoldDB" id="A0A096ARS1"/>
<reference evidence="4 5" key="1">
    <citation type="submission" date="2014-07" db="EMBL/GenBank/DDBJ databases">
        <authorList>
            <person name="McCorrison J."/>
            <person name="Sanka R."/>
            <person name="Torralba M."/>
            <person name="Gillis M."/>
            <person name="Haft D.H."/>
            <person name="Methe B."/>
            <person name="Sutton G."/>
            <person name="Nelson K.E."/>
        </authorList>
    </citation>
    <scope>NUCLEOTIDE SEQUENCE [LARGE SCALE GENOMIC DNA]</scope>
    <source>
        <strain evidence="4 5">DNF00882</strain>
    </source>
</reference>
<dbReference type="EMBL" id="JRNR01000041">
    <property type="protein sequence ID" value="KGF49450.1"/>
    <property type="molecule type" value="Genomic_DNA"/>
</dbReference>
<keyword evidence="1" id="KW-0597">Phosphoprotein</keyword>
<organism evidence="4 5">
    <name type="scientific">Prevotella disiens DNF00882</name>
    <dbReference type="NCBI Taxonomy" id="1401075"/>
    <lineage>
        <taxon>Bacteria</taxon>
        <taxon>Pseudomonadati</taxon>
        <taxon>Bacteroidota</taxon>
        <taxon>Bacteroidia</taxon>
        <taxon>Bacteroidales</taxon>
        <taxon>Prevotellaceae</taxon>
        <taxon>Prevotella</taxon>
    </lineage>
</organism>
<dbReference type="SUPFAM" id="SSF52172">
    <property type="entry name" value="CheY-like"/>
    <property type="match status" value="1"/>
</dbReference>
<accession>A0A096ARS1</accession>
<dbReference type="GeneID" id="91082850"/>
<feature type="domain" description="HTH LytTR-type" evidence="3">
    <location>
        <begin position="138"/>
        <end position="211"/>
    </location>
</feature>
<evidence type="ECO:0000259" key="2">
    <source>
        <dbReference type="PROSITE" id="PS50110"/>
    </source>
</evidence>
<dbReference type="Pfam" id="PF00072">
    <property type="entry name" value="Response_reg"/>
    <property type="match status" value="1"/>
</dbReference>
<dbReference type="Gene3D" id="2.40.50.1020">
    <property type="entry name" value="LytTr DNA-binding domain"/>
    <property type="match status" value="1"/>
</dbReference>
<dbReference type="PANTHER" id="PTHR37299">
    <property type="entry name" value="TRANSCRIPTIONAL REGULATOR-RELATED"/>
    <property type="match status" value="1"/>
</dbReference>
<dbReference type="PROSITE" id="PS50110">
    <property type="entry name" value="RESPONSE_REGULATORY"/>
    <property type="match status" value="1"/>
</dbReference>
<dbReference type="InterPro" id="IPR011006">
    <property type="entry name" value="CheY-like_superfamily"/>
</dbReference>
<evidence type="ECO:0000256" key="1">
    <source>
        <dbReference type="PROSITE-ProRule" id="PRU00169"/>
    </source>
</evidence>
<name>A0A096ARS1_9BACT</name>
<dbReference type="GO" id="GO:0003677">
    <property type="term" value="F:DNA binding"/>
    <property type="evidence" value="ECO:0007669"/>
    <property type="project" value="InterPro"/>
</dbReference>
<feature type="modified residue" description="4-aspartylphosphate" evidence="1">
    <location>
        <position position="57"/>
    </location>
</feature>
<feature type="domain" description="Response regulatory" evidence="2">
    <location>
        <begin position="6"/>
        <end position="117"/>
    </location>
</feature>
<sequence length="243" mass="28317">MDIKIKTLAIDDEPLALQQLASYIKSTPFLELVGECQNAIEAQQVMKKTKIDAIFIDITMPDLNGLDFVRSLEERPLIVFTTAYSDYAIESYKVEAVDYLLKPFGLADLQQAAERVKRQYELLNKEVEEVALPNDDTLFLKNEHKVVRINVNEIRCIEGMGEYLKIHFDSERRPLIVLLSMKKMEENLPKNFMRIHRSWIINLLKIEEIIKNRVILGDNTNIPIGDMYRETFTKYIDSKFLEK</sequence>
<dbReference type="InterPro" id="IPR046947">
    <property type="entry name" value="LytR-like"/>
</dbReference>
<dbReference type="Pfam" id="PF04397">
    <property type="entry name" value="LytTR"/>
    <property type="match status" value="1"/>
</dbReference>
<comment type="caution">
    <text evidence="4">The sequence shown here is derived from an EMBL/GenBank/DDBJ whole genome shotgun (WGS) entry which is preliminary data.</text>
</comment>
<evidence type="ECO:0000259" key="3">
    <source>
        <dbReference type="PROSITE" id="PS50930"/>
    </source>
</evidence>